<dbReference type="eggNOG" id="ENOG502QUU8">
    <property type="taxonomic scope" value="Eukaryota"/>
</dbReference>
<name>A0A151M3F9_ALLMI</name>
<comment type="similarity">
    <text evidence="2 4">Belongs to the MTFR1 family.</text>
</comment>
<dbReference type="EMBL" id="AKHW03006769">
    <property type="protein sequence ID" value="KYO19057.1"/>
    <property type="molecule type" value="Genomic_DNA"/>
</dbReference>
<dbReference type="InterPro" id="IPR007972">
    <property type="entry name" value="Mtfr1"/>
</dbReference>
<dbReference type="PANTHER" id="PTHR14215:SF2">
    <property type="entry name" value="MITOCHONDRIAL FISSION REGULATOR 2"/>
    <property type="match status" value="1"/>
</dbReference>
<feature type="region of interest" description="Disordered" evidence="5">
    <location>
        <begin position="134"/>
        <end position="158"/>
    </location>
</feature>
<evidence type="ECO:0000256" key="4">
    <source>
        <dbReference type="RuleBase" id="RU369053"/>
    </source>
</evidence>
<reference evidence="6 7" key="1">
    <citation type="journal article" date="2012" name="Genome Biol.">
        <title>Sequencing three crocodilian genomes to illuminate the evolution of archosaurs and amniotes.</title>
        <authorList>
            <person name="St John J.A."/>
            <person name="Braun E.L."/>
            <person name="Isberg S.R."/>
            <person name="Miles L.G."/>
            <person name="Chong A.Y."/>
            <person name="Gongora J."/>
            <person name="Dalzell P."/>
            <person name="Moran C."/>
            <person name="Bed'hom B."/>
            <person name="Abzhanov A."/>
            <person name="Burgess S.C."/>
            <person name="Cooksey A.M."/>
            <person name="Castoe T.A."/>
            <person name="Crawford N.G."/>
            <person name="Densmore L.D."/>
            <person name="Drew J.C."/>
            <person name="Edwards S.V."/>
            <person name="Faircloth B.C."/>
            <person name="Fujita M.K."/>
            <person name="Greenwold M.J."/>
            <person name="Hoffmann F.G."/>
            <person name="Howard J.M."/>
            <person name="Iguchi T."/>
            <person name="Janes D.E."/>
            <person name="Khan S.Y."/>
            <person name="Kohno S."/>
            <person name="de Koning A.J."/>
            <person name="Lance S.L."/>
            <person name="McCarthy F.M."/>
            <person name="McCormack J.E."/>
            <person name="Merchant M.E."/>
            <person name="Peterson D.G."/>
            <person name="Pollock D.D."/>
            <person name="Pourmand N."/>
            <person name="Raney B.J."/>
            <person name="Roessler K.A."/>
            <person name="Sanford J.R."/>
            <person name="Sawyer R.H."/>
            <person name="Schmidt C.J."/>
            <person name="Triplett E.W."/>
            <person name="Tuberville T.D."/>
            <person name="Venegas-Anaya M."/>
            <person name="Howard J.T."/>
            <person name="Jarvis E.D."/>
            <person name="Guillette L.J.Jr."/>
            <person name="Glenn T.C."/>
            <person name="Green R.E."/>
            <person name="Ray D.A."/>
        </authorList>
    </citation>
    <scope>NUCLEOTIDE SEQUENCE [LARGE SCALE GENOMIC DNA]</scope>
    <source>
        <strain evidence="6">KSC_2009_1</strain>
    </source>
</reference>
<comment type="subcellular location">
    <subcellularLocation>
        <location evidence="1 4">Mitochondrion</location>
    </subcellularLocation>
</comment>
<dbReference type="PANTHER" id="PTHR14215">
    <property type="entry name" value="PROTEIN OF UNKNOWN FUNCTION DUF729"/>
    <property type="match status" value="1"/>
</dbReference>
<gene>
    <name evidence="6" type="primary">MTFR2</name>
    <name evidence="6" type="ORF">Y1Q_0018995</name>
</gene>
<protein>
    <recommendedName>
        <fullName evidence="4">Mitochondrial fission regulator</fullName>
    </recommendedName>
</protein>
<evidence type="ECO:0000256" key="2">
    <source>
        <dbReference type="ARBA" id="ARBA00005807"/>
    </source>
</evidence>
<accession>A0A151M3F9</accession>
<sequence>MPADEAMPLWVACQDRARISHLIDTCFPPTSFTRRYFHHMRTIIRKYQLKVILVWQKKEYGSTRSIVRKLGTILSLQPCPRPQLQLVQDVHPLDYDEKSTTPTLVVPSLGDILWVANDEGQASTRFRAESWGKKKSAVHRNVPPTTTSMPTVPKNRGQDNFVNEEAIKKISALEDELTLLRAQIAAIVGAQGSRHASEALNTFATPDESYPLPTMTSTPLSILPGHFAIPSPPLPPPPPHSGFDVSNSAIELIKQRCAARKTTSTIIDDIEHQRNKCVPSMMDVLKDLNKVQLRTVERSPGGTPLPRTKKRRSLPLDPVSLLTRALKQKFAHQTYDDDSSDKENRSFDASPFSSPEAPMVGRHVLKPNIKNNLIGAKELKQDDCTYKKGEENLKKAYLVRGKSSEDAGGLMCSPAARLETVWCSRPTYRYVSQYDPCE</sequence>
<organism evidence="6 7">
    <name type="scientific">Alligator mississippiensis</name>
    <name type="common">American alligator</name>
    <dbReference type="NCBI Taxonomy" id="8496"/>
    <lineage>
        <taxon>Eukaryota</taxon>
        <taxon>Metazoa</taxon>
        <taxon>Chordata</taxon>
        <taxon>Craniata</taxon>
        <taxon>Vertebrata</taxon>
        <taxon>Euteleostomi</taxon>
        <taxon>Archelosauria</taxon>
        <taxon>Archosauria</taxon>
        <taxon>Crocodylia</taxon>
        <taxon>Alligatoridae</taxon>
        <taxon>Alligatorinae</taxon>
        <taxon>Alligator</taxon>
    </lineage>
</organism>
<evidence type="ECO:0000256" key="5">
    <source>
        <dbReference type="SAM" id="MobiDB-lite"/>
    </source>
</evidence>
<feature type="compositionally biased region" description="Low complexity" evidence="5">
    <location>
        <begin position="142"/>
        <end position="153"/>
    </location>
</feature>
<proteinExistence type="inferred from homology"/>
<keyword evidence="3 4" id="KW-0496">Mitochondrion</keyword>
<comment type="caution">
    <text evidence="6">The sequence shown here is derived from an EMBL/GenBank/DDBJ whole genome shotgun (WGS) entry which is preliminary data.</text>
</comment>
<dbReference type="Pfam" id="PF05308">
    <property type="entry name" value="Mito_fiss_reg"/>
    <property type="match status" value="1"/>
</dbReference>
<dbReference type="GO" id="GO:0009060">
    <property type="term" value="P:aerobic respiration"/>
    <property type="evidence" value="ECO:0007669"/>
    <property type="project" value="UniProtKB-UniRule"/>
</dbReference>
<evidence type="ECO:0000256" key="3">
    <source>
        <dbReference type="ARBA" id="ARBA00023128"/>
    </source>
</evidence>
<evidence type="ECO:0000313" key="7">
    <source>
        <dbReference type="Proteomes" id="UP000050525"/>
    </source>
</evidence>
<keyword evidence="7" id="KW-1185">Reference proteome</keyword>
<dbReference type="STRING" id="8496.A0A151M3F9"/>
<feature type="region of interest" description="Disordered" evidence="5">
    <location>
        <begin position="331"/>
        <end position="359"/>
    </location>
</feature>
<evidence type="ECO:0000256" key="1">
    <source>
        <dbReference type="ARBA" id="ARBA00004173"/>
    </source>
</evidence>
<dbReference type="AlphaFoldDB" id="A0A151M3F9"/>
<dbReference type="GO" id="GO:0005739">
    <property type="term" value="C:mitochondrion"/>
    <property type="evidence" value="ECO:0007669"/>
    <property type="project" value="UniProtKB-SubCell"/>
</dbReference>
<evidence type="ECO:0000313" key="6">
    <source>
        <dbReference type="EMBL" id="KYO19057.1"/>
    </source>
</evidence>
<dbReference type="GO" id="GO:0000266">
    <property type="term" value="P:mitochondrial fission"/>
    <property type="evidence" value="ECO:0007669"/>
    <property type="project" value="UniProtKB-UniRule"/>
</dbReference>
<comment type="function">
    <text evidence="4">Plays a role in mitochondrial aerobic respiration. Regulates mitochondrial organization and fission.</text>
</comment>
<dbReference type="Proteomes" id="UP000050525">
    <property type="component" value="Unassembled WGS sequence"/>
</dbReference>